<accession>Q22MH1</accession>
<gene>
    <name evidence="1" type="ORF">TTHERM_00035490</name>
</gene>
<reference evidence="2" key="1">
    <citation type="journal article" date="2006" name="PLoS Biol.">
        <title>Macronuclear genome sequence of the ciliate Tetrahymena thermophila, a model eukaryote.</title>
        <authorList>
            <person name="Eisen J.A."/>
            <person name="Coyne R.S."/>
            <person name="Wu M."/>
            <person name="Wu D."/>
            <person name="Thiagarajan M."/>
            <person name="Wortman J.R."/>
            <person name="Badger J.H."/>
            <person name="Ren Q."/>
            <person name="Amedeo P."/>
            <person name="Jones K.M."/>
            <person name="Tallon L.J."/>
            <person name="Delcher A.L."/>
            <person name="Salzberg S.L."/>
            <person name="Silva J.C."/>
            <person name="Haas B.J."/>
            <person name="Majoros W.H."/>
            <person name="Farzad M."/>
            <person name="Carlton J.M."/>
            <person name="Smith R.K. Jr."/>
            <person name="Garg J."/>
            <person name="Pearlman R.E."/>
            <person name="Karrer K.M."/>
            <person name="Sun L."/>
            <person name="Manning G."/>
            <person name="Elde N.C."/>
            <person name="Turkewitz A.P."/>
            <person name="Asai D.J."/>
            <person name="Wilkes D.E."/>
            <person name="Wang Y."/>
            <person name="Cai H."/>
            <person name="Collins K."/>
            <person name="Stewart B.A."/>
            <person name="Lee S.R."/>
            <person name="Wilamowska K."/>
            <person name="Weinberg Z."/>
            <person name="Ruzzo W.L."/>
            <person name="Wloga D."/>
            <person name="Gaertig J."/>
            <person name="Frankel J."/>
            <person name="Tsao C.-C."/>
            <person name="Gorovsky M.A."/>
            <person name="Keeling P.J."/>
            <person name="Waller R.F."/>
            <person name="Patron N.J."/>
            <person name="Cherry J.M."/>
            <person name="Stover N.A."/>
            <person name="Krieger C.J."/>
            <person name="del Toro C."/>
            <person name="Ryder H.F."/>
            <person name="Williamson S.C."/>
            <person name="Barbeau R.A."/>
            <person name="Hamilton E.P."/>
            <person name="Orias E."/>
        </authorList>
    </citation>
    <scope>NUCLEOTIDE SEQUENCE [LARGE SCALE GENOMIC DNA]</scope>
    <source>
        <strain evidence="2">SB210</strain>
    </source>
</reference>
<dbReference type="EMBL" id="GG662720">
    <property type="protein sequence ID" value="EAR86635.2"/>
    <property type="molecule type" value="Genomic_DNA"/>
</dbReference>
<evidence type="ECO:0000313" key="2">
    <source>
        <dbReference type="Proteomes" id="UP000009168"/>
    </source>
</evidence>
<protein>
    <submittedName>
        <fullName evidence="1">Uncharacterized protein</fullName>
    </submittedName>
</protein>
<dbReference type="InParanoid" id="Q22MH1"/>
<name>Q22MH1_TETTS</name>
<dbReference type="HOGENOM" id="CLU_1771843_0_0_1"/>
<dbReference type="KEGG" id="tet:TTHERM_00035490"/>
<evidence type="ECO:0000313" key="1">
    <source>
        <dbReference type="EMBL" id="EAR86635.2"/>
    </source>
</evidence>
<dbReference type="Proteomes" id="UP000009168">
    <property type="component" value="Unassembled WGS sequence"/>
</dbReference>
<proteinExistence type="predicted"/>
<sequence length="120" mass="14206">MQNPHQKFHGKMQKPKLTELEKFIESNQDLISEAAHKVTSKIQDETQKCANIHKENEFVNCMKNVDQKVGGFQNKFKFRIAYWQLQTQQCFQENPKDLDTCKKQGRANIRQYLDSFVKQL</sequence>
<dbReference type="GeneID" id="7847248"/>
<dbReference type="AlphaFoldDB" id="Q22MH1"/>
<organism evidence="1 2">
    <name type="scientific">Tetrahymena thermophila (strain SB210)</name>
    <dbReference type="NCBI Taxonomy" id="312017"/>
    <lineage>
        <taxon>Eukaryota</taxon>
        <taxon>Sar</taxon>
        <taxon>Alveolata</taxon>
        <taxon>Ciliophora</taxon>
        <taxon>Intramacronucleata</taxon>
        <taxon>Oligohymenophorea</taxon>
        <taxon>Hymenostomatida</taxon>
        <taxon>Tetrahymenina</taxon>
        <taxon>Tetrahymenidae</taxon>
        <taxon>Tetrahymena</taxon>
    </lineage>
</organism>
<keyword evidence="2" id="KW-1185">Reference proteome</keyword>
<dbReference type="RefSeq" id="XP_977049.2">
    <property type="nucleotide sequence ID" value="XM_971956.2"/>
</dbReference>